<proteinExistence type="predicted"/>
<dbReference type="EMBL" id="FNQF01000004">
    <property type="protein sequence ID" value="SEA20961.1"/>
    <property type="molecule type" value="Genomic_DNA"/>
</dbReference>
<evidence type="ECO:0000313" key="3">
    <source>
        <dbReference type="Proteomes" id="UP000198820"/>
    </source>
</evidence>
<gene>
    <name evidence="2" type="ORF">SAMN05421540_10420</name>
</gene>
<protein>
    <recommendedName>
        <fullName evidence="4">Secreted protein</fullName>
    </recommendedName>
</protein>
<feature type="region of interest" description="Disordered" evidence="1">
    <location>
        <begin position="66"/>
        <end position="92"/>
    </location>
</feature>
<dbReference type="STRING" id="908615.SAMN05421540_10420"/>
<dbReference type="Proteomes" id="UP000198820">
    <property type="component" value="Unassembled WGS sequence"/>
</dbReference>
<evidence type="ECO:0000256" key="1">
    <source>
        <dbReference type="SAM" id="MobiDB-lite"/>
    </source>
</evidence>
<accession>A0A1H3ZC59</accession>
<dbReference type="AlphaFoldDB" id="A0A1H3ZC59"/>
<dbReference type="RefSeq" id="WP_093241229.1">
    <property type="nucleotide sequence ID" value="NZ_FNQF01000004.1"/>
</dbReference>
<organism evidence="2 3">
    <name type="scientific">Psychroflexus halocasei</name>
    <dbReference type="NCBI Taxonomy" id="908615"/>
    <lineage>
        <taxon>Bacteria</taxon>
        <taxon>Pseudomonadati</taxon>
        <taxon>Bacteroidota</taxon>
        <taxon>Flavobacteriia</taxon>
        <taxon>Flavobacteriales</taxon>
        <taxon>Flavobacteriaceae</taxon>
        <taxon>Psychroflexus</taxon>
    </lineage>
</organism>
<sequence length="210" mass="23740">MKYFLIILLFLGQLAYSQIDASRSDTKNSGAVFSRGKINSGNNTLGIPNRSKVDNIFKKPEKGINFQPKEQMTNPSDLYTKKFNSKPENENDQKMKEEFGRDMHIGDFVTTSDKMVFMCRDHMLFDGDRVQVRLNGKVVIENLLLENAYKEITIQLEVGFNKVEFIALNQGDSGPNTAEFKAIDNGKVIAHNVWNLLTGVKASTVIVRNQ</sequence>
<feature type="compositionally biased region" description="Polar residues" evidence="1">
    <location>
        <begin position="68"/>
        <end position="77"/>
    </location>
</feature>
<reference evidence="2 3" key="1">
    <citation type="submission" date="2016-10" db="EMBL/GenBank/DDBJ databases">
        <authorList>
            <person name="de Groot N.N."/>
        </authorList>
    </citation>
    <scope>NUCLEOTIDE SEQUENCE [LARGE SCALE GENOMIC DNA]</scope>
    <source>
        <strain evidence="2 3">DSM 23581</strain>
    </source>
</reference>
<evidence type="ECO:0008006" key="4">
    <source>
        <dbReference type="Google" id="ProtNLM"/>
    </source>
</evidence>
<keyword evidence="3" id="KW-1185">Reference proteome</keyword>
<evidence type="ECO:0000313" key="2">
    <source>
        <dbReference type="EMBL" id="SEA20961.1"/>
    </source>
</evidence>
<name>A0A1H3ZC59_9FLAO</name>